<dbReference type="PANTHER" id="PTHR30093">
    <property type="entry name" value="GENERAL SECRETION PATHWAY PROTEIN G"/>
    <property type="match status" value="1"/>
</dbReference>
<keyword evidence="5 6" id="KW-0472">Membrane</keyword>
<sequence>MRTEKGFTIIELMVVIAVIGLIAAVALGLFAAPKANSRDARREKDMKEISTALGLYVNTAGTYPDCGSDLVALEADCFLAPLVDESVISATPRDPLDNGSCDASFSAASFKYCYESLGSTSYALYYHLETDTIDNPSGSPVNNGWYSITP</sequence>
<keyword evidence="4 6" id="KW-1133">Transmembrane helix</keyword>
<dbReference type="InterPro" id="IPR012902">
    <property type="entry name" value="N_methyl_site"/>
</dbReference>
<organism evidence="7 8">
    <name type="scientific">Candidatus Yanofskybacteria bacterium RIFCSPHIGHO2_02_FULL_46_19</name>
    <dbReference type="NCBI Taxonomy" id="1802684"/>
    <lineage>
        <taxon>Bacteria</taxon>
        <taxon>Candidatus Yanofskyibacteriota</taxon>
    </lineage>
</organism>
<evidence type="ECO:0000313" key="8">
    <source>
        <dbReference type="Proteomes" id="UP000177796"/>
    </source>
</evidence>
<feature type="transmembrane region" description="Helical" evidence="6">
    <location>
        <begin position="12"/>
        <end position="32"/>
    </location>
</feature>
<gene>
    <name evidence="7" type="ORF">A3C81_03110</name>
</gene>
<keyword evidence="2" id="KW-0488">Methylation</keyword>
<evidence type="ECO:0000256" key="6">
    <source>
        <dbReference type="SAM" id="Phobius"/>
    </source>
</evidence>
<dbReference type="PANTHER" id="PTHR30093:SF44">
    <property type="entry name" value="TYPE II SECRETION SYSTEM CORE PROTEIN G"/>
    <property type="match status" value="1"/>
</dbReference>
<keyword evidence="3 6" id="KW-0812">Transmembrane</keyword>
<dbReference type="Pfam" id="PF07963">
    <property type="entry name" value="N_methyl"/>
    <property type="match status" value="1"/>
</dbReference>
<dbReference type="AlphaFoldDB" id="A0A1F8FUV0"/>
<proteinExistence type="predicted"/>
<dbReference type="GO" id="GO:0016020">
    <property type="term" value="C:membrane"/>
    <property type="evidence" value="ECO:0007669"/>
    <property type="project" value="UniProtKB-SubCell"/>
</dbReference>
<reference evidence="7 8" key="1">
    <citation type="journal article" date="2016" name="Nat. Commun.">
        <title>Thousands of microbial genomes shed light on interconnected biogeochemical processes in an aquifer system.</title>
        <authorList>
            <person name="Anantharaman K."/>
            <person name="Brown C.T."/>
            <person name="Hug L.A."/>
            <person name="Sharon I."/>
            <person name="Castelle C.J."/>
            <person name="Probst A.J."/>
            <person name="Thomas B.C."/>
            <person name="Singh A."/>
            <person name="Wilkins M.J."/>
            <person name="Karaoz U."/>
            <person name="Brodie E.L."/>
            <person name="Williams K.H."/>
            <person name="Hubbard S.S."/>
            <person name="Banfield J.F."/>
        </authorList>
    </citation>
    <scope>NUCLEOTIDE SEQUENCE [LARGE SCALE GENOMIC DNA]</scope>
</reference>
<dbReference type="SUPFAM" id="SSF54523">
    <property type="entry name" value="Pili subunits"/>
    <property type="match status" value="1"/>
</dbReference>
<evidence type="ECO:0000256" key="1">
    <source>
        <dbReference type="ARBA" id="ARBA00004167"/>
    </source>
</evidence>
<dbReference type="Gene3D" id="3.30.700.10">
    <property type="entry name" value="Glycoprotein, Type 4 Pilin"/>
    <property type="match status" value="1"/>
</dbReference>
<name>A0A1F8FUV0_9BACT</name>
<accession>A0A1F8FUV0</accession>
<evidence type="ECO:0008006" key="9">
    <source>
        <dbReference type="Google" id="ProtNLM"/>
    </source>
</evidence>
<dbReference type="InterPro" id="IPR045584">
    <property type="entry name" value="Pilin-like"/>
</dbReference>
<dbReference type="EMBL" id="MGJY01000003">
    <property type="protein sequence ID" value="OGN16805.1"/>
    <property type="molecule type" value="Genomic_DNA"/>
</dbReference>
<dbReference type="Proteomes" id="UP000177796">
    <property type="component" value="Unassembled WGS sequence"/>
</dbReference>
<comment type="subcellular location">
    <subcellularLocation>
        <location evidence="1">Membrane</location>
        <topology evidence="1">Single-pass membrane protein</topology>
    </subcellularLocation>
</comment>
<evidence type="ECO:0000256" key="3">
    <source>
        <dbReference type="ARBA" id="ARBA00022692"/>
    </source>
</evidence>
<evidence type="ECO:0000313" key="7">
    <source>
        <dbReference type="EMBL" id="OGN16805.1"/>
    </source>
</evidence>
<protein>
    <recommendedName>
        <fullName evidence="9">Type II secretion system protein GspG C-terminal domain-containing protein</fullName>
    </recommendedName>
</protein>
<evidence type="ECO:0000256" key="5">
    <source>
        <dbReference type="ARBA" id="ARBA00023136"/>
    </source>
</evidence>
<evidence type="ECO:0000256" key="2">
    <source>
        <dbReference type="ARBA" id="ARBA00022481"/>
    </source>
</evidence>
<comment type="caution">
    <text evidence="7">The sequence shown here is derived from an EMBL/GenBank/DDBJ whole genome shotgun (WGS) entry which is preliminary data.</text>
</comment>
<dbReference type="NCBIfam" id="TIGR02532">
    <property type="entry name" value="IV_pilin_GFxxxE"/>
    <property type="match status" value="1"/>
</dbReference>
<evidence type="ECO:0000256" key="4">
    <source>
        <dbReference type="ARBA" id="ARBA00022989"/>
    </source>
</evidence>